<dbReference type="InterPro" id="IPR003329">
    <property type="entry name" value="Cytidylyl_trans"/>
</dbReference>
<dbReference type="RefSeq" id="WP_116014491.1">
    <property type="nucleotide sequence ID" value="NZ_QUOT01000001.1"/>
</dbReference>
<keyword evidence="1" id="KW-0946">Virion</keyword>
<evidence type="ECO:0000313" key="1">
    <source>
        <dbReference type="EMBL" id="REL30271.1"/>
    </source>
</evidence>
<dbReference type="PANTHER" id="PTHR42866:SF1">
    <property type="entry name" value="SPORE COAT POLYSACCHARIDE BIOSYNTHESIS PROTEIN SPSF"/>
    <property type="match status" value="1"/>
</dbReference>
<gene>
    <name evidence="1" type="ORF">DXX94_05875</name>
</gene>
<reference evidence="2" key="1">
    <citation type="submission" date="2018-08" db="EMBL/GenBank/DDBJ databases">
        <title>Thalassotalea euphylliae genome.</title>
        <authorList>
            <person name="Summers S."/>
            <person name="Rice S.A."/>
            <person name="Freckelton M.L."/>
            <person name="Nedved B.T."/>
            <person name="Hadfield M.G."/>
        </authorList>
    </citation>
    <scope>NUCLEOTIDE SEQUENCE [LARGE SCALE GENOMIC DNA]</scope>
    <source>
        <strain evidence="2">H3</strain>
    </source>
</reference>
<evidence type="ECO:0000313" key="2">
    <source>
        <dbReference type="Proteomes" id="UP000256899"/>
    </source>
</evidence>
<dbReference type="AlphaFoldDB" id="A0A3E0U003"/>
<dbReference type="EMBL" id="QUOT01000001">
    <property type="protein sequence ID" value="REL30271.1"/>
    <property type="molecule type" value="Genomic_DNA"/>
</dbReference>
<dbReference type="Proteomes" id="UP000256899">
    <property type="component" value="Unassembled WGS sequence"/>
</dbReference>
<dbReference type="PANTHER" id="PTHR42866">
    <property type="entry name" value="3-DEOXY-MANNO-OCTULOSONATE CYTIDYLYLTRANSFERASE"/>
    <property type="match status" value="1"/>
</dbReference>
<organism evidence="1 2">
    <name type="scientific">Thalassotalea euphylliae</name>
    <dbReference type="NCBI Taxonomy" id="1655234"/>
    <lineage>
        <taxon>Bacteria</taxon>
        <taxon>Pseudomonadati</taxon>
        <taxon>Pseudomonadota</taxon>
        <taxon>Gammaproteobacteria</taxon>
        <taxon>Alteromonadales</taxon>
        <taxon>Colwelliaceae</taxon>
        <taxon>Thalassotalea</taxon>
    </lineage>
</organism>
<dbReference type="Pfam" id="PF02348">
    <property type="entry name" value="CTP_transf_3"/>
    <property type="match status" value="1"/>
</dbReference>
<protein>
    <submittedName>
        <fullName evidence="1">Spore coat protein</fullName>
    </submittedName>
</protein>
<dbReference type="CDD" id="cd02518">
    <property type="entry name" value="GT2_SpsF"/>
    <property type="match status" value="1"/>
</dbReference>
<keyword evidence="2" id="KW-1185">Reference proteome</keyword>
<dbReference type="SUPFAM" id="SSF53448">
    <property type="entry name" value="Nucleotide-diphospho-sugar transferases"/>
    <property type="match status" value="1"/>
</dbReference>
<keyword evidence="1" id="KW-0167">Capsid protein</keyword>
<dbReference type="Gene3D" id="3.90.550.10">
    <property type="entry name" value="Spore Coat Polysaccharide Biosynthesis Protein SpsA, Chain A"/>
    <property type="match status" value="1"/>
</dbReference>
<dbReference type="InterPro" id="IPR029044">
    <property type="entry name" value="Nucleotide-diphossugar_trans"/>
</dbReference>
<proteinExistence type="predicted"/>
<dbReference type="GO" id="GO:0005829">
    <property type="term" value="C:cytosol"/>
    <property type="evidence" value="ECO:0007669"/>
    <property type="project" value="TreeGrafter"/>
</dbReference>
<accession>A0A3E0U003</accession>
<comment type="caution">
    <text evidence="1">The sequence shown here is derived from an EMBL/GenBank/DDBJ whole genome shotgun (WGS) entry which is preliminary data.</text>
</comment>
<sequence>MKVVAILQARMSSSRLPGKVLKPILGEPMLAHQLKRIARSSKIDTIVVATSTENEDEPIASLCQQLDIACFRGSLDNVLDRFYCAATEYQADIVVRLTGDCPLADADIIDQVISMHLSQGNEYTSNVEPPTFPDGFDVEVLNMTQLRLAWQRASLPSDLEHVTPYIRNTLAVKKGNFESPTDYSHYRLTVDEPNDFELVKIIYQELGENGQYFSSEQIYKLLSQQPKLLTLNQNITRNEGYIASLNQDKHDKKACRVDVD</sequence>
<name>A0A3E0U003_9GAMM</name>